<keyword evidence="1" id="KW-1133">Transmembrane helix</keyword>
<evidence type="ECO:0000259" key="2">
    <source>
        <dbReference type="Pfam" id="PF02470"/>
    </source>
</evidence>
<accession>A0A5B1LJR2</accession>
<keyword evidence="5" id="KW-1185">Reference proteome</keyword>
<dbReference type="GO" id="GO:0005576">
    <property type="term" value="C:extracellular region"/>
    <property type="evidence" value="ECO:0007669"/>
    <property type="project" value="TreeGrafter"/>
</dbReference>
<dbReference type="Pfam" id="PF11887">
    <property type="entry name" value="Mce4_CUP1"/>
    <property type="match status" value="1"/>
</dbReference>
<dbReference type="PANTHER" id="PTHR33371:SF17">
    <property type="entry name" value="MCE-FAMILY PROTEIN MCE1B"/>
    <property type="match status" value="1"/>
</dbReference>
<dbReference type="PANTHER" id="PTHR33371">
    <property type="entry name" value="INTERMEMBRANE PHOSPHOLIPID TRANSPORT SYSTEM BINDING PROTEIN MLAD-RELATED"/>
    <property type="match status" value="1"/>
</dbReference>
<protein>
    <submittedName>
        <fullName evidence="4">MCE family protein</fullName>
    </submittedName>
</protein>
<feature type="transmembrane region" description="Helical" evidence="1">
    <location>
        <begin position="12"/>
        <end position="30"/>
    </location>
</feature>
<dbReference type="Proteomes" id="UP000325003">
    <property type="component" value="Unassembled WGS sequence"/>
</dbReference>
<evidence type="ECO:0000259" key="3">
    <source>
        <dbReference type="Pfam" id="PF11887"/>
    </source>
</evidence>
<evidence type="ECO:0000313" key="5">
    <source>
        <dbReference type="Proteomes" id="UP000325003"/>
    </source>
</evidence>
<dbReference type="InterPro" id="IPR005693">
    <property type="entry name" value="Mce"/>
</dbReference>
<dbReference type="EMBL" id="VUJV01000001">
    <property type="protein sequence ID" value="KAA1420975.1"/>
    <property type="molecule type" value="Genomic_DNA"/>
</dbReference>
<organism evidence="4 5">
    <name type="scientific">Nocardioides humilatus</name>
    <dbReference type="NCBI Taxonomy" id="2607660"/>
    <lineage>
        <taxon>Bacteria</taxon>
        <taxon>Bacillati</taxon>
        <taxon>Actinomycetota</taxon>
        <taxon>Actinomycetes</taxon>
        <taxon>Propionibacteriales</taxon>
        <taxon>Nocardioidaceae</taxon>
        <taxon>Nocardioides</taxon>
    </lineage>
</organism>
<dbReference type="Pfam" id="PF02470">
    <property type="entry name" value="MlaD"/>
    <property type="match status" value="1"/>
</dbReference>
<dbReference type="NCBIfam" id="TIGR00996">
    <property type="entry name" value="Mtu_fam_mce"/>
    <property type="match status" value="1"/>
</dbReference>
<dbReference type="AlphaFoldDB" id="A0A5B1LJR2"/>
<gene>
    <name evidence="4" type="ORF">F0U44_01135</name>
</gene>
<feature type="domain" description="Mammalian cell entry C-terminal" evidence="3">
    <location>
        <begin position="121"/>
        <end position="279"/>
    </location>
</feature>
<evidence type="ECO:0000313" key="4">
    <source>
        <dbReference type="EMBL" id="KAA1420975.1"/>
    </source>
</evidence>
<dbReference type="RefSeq" id="WP_149726435.1">
    <property type="nucleotide sequence ID" value="NZ_VUJV01000001.1"/>
</dbReference>
<evidence type="ECO:0000256" key="1">
    <source>
        <dbReference type="SAM" id="Phobius"/>
    </source>
</evidence>
<reference evidence="4 5" key="2">
    <citation type="submission" date="2019-09" db="EMBL/GenBank/DDBJ databases">
        <authorList>
            <person name="Jin C."/>
        </authorList>
    </citation>
    <scope>NUCLEOTIDE SEQUENCE [LARGE SCALE GENOMIC DNA]</scope>
    <source>
        <strain evidence="4 5">BN130099</strain>
    </source>
</reference>
<dbReference type="InterPro" id="IPR052336">
    <property type="entry name" value="MlaD_Phospholipid_Transporter"/>
</dbReference>
<name>A0A5B1LJR2_9ACTN</name>
<dbReference type="InterPro" id="IPR003399">
    <property type="entry name" value="Mce/MlaD"/>
</dbReference>
<keyword evidence="1" id="KW-0812">Transmembrane</keyword>
<keyword evidence="1" id="KW-0472">Membrane</keyword>
<feature type="domain" description="Mce/MlaD" evidence="2">
    <location>
        <begin position="37"/>
        <end position="111"/>
    </location>
</feature>
<dbReference type="GO" id="GO:0051701">
    <property type="term" value="P:biological process involved in interaction with host"/>
    <property type="evidence" value="ECO:0007669"/>
    <property type="project" value="TreeGrafter"/>
</dbReference>
<dbReference type="InterPro" id="IPR024516">
    <property type="entry name" value="Mce_C"/>
</dbReference>
<comment type="caution">
    <text evidence="4">The sequence shown here is derived from an EMBL/GenBank/DDBJ whole genome shotgun (WGS) entry which is preliminary data.</text>
</comment>
<proteinExistence type="predicted"/>
<reference evidence="4 5" key="1">
    <citation type="submission" date="2019-09" db="EMBL/GenBank/DDBJ databases">
        <title>Nocardioides panacisoli sp. nov., isolated from the soil of a ginseng field.</title>
        <authorList>
            <person name="Cho C."/>
        </authorList>
    </citation>
    <scope>NUCLEOTIDE SEQUENCE [LARGE SCALE GENOMIC DNA]</scope>
    <source>
        <strain evidence="4 5">BN130099</strain>
    </source>
</reference>
<sequence>MKPIWGPLIKLAVYTLVVLMGTGLLLLVIVNGRTGATETYRAVFSDASGVGTNDSVKIAGVVVGKVTGVKVVDKSHAEIEFTVDKDIELPASLGIAIQYENLIGDRYLNLERPRDAGGPLLEPGSTVPESRTEPALNLTVLFGGFRPLFQALEPAQVNKFAEEVLHTLQGEGGTVEQLLVHTASLTNTVADRDQVIGQLIDDLNVVLGSVSSRDRQLSNLLLQLQRFVSGLSEDRSALGTAISSISMLTDSVTGLLVEGRAPLRDDILALGDLAGHLDRGKGAIDEELKAIGPLLNRVDRTASYGSWFQFYLCSMGGSFASDGGRAGVTPYVNNAERCSS</sequence>